<dbReference type="OrthoDB" id="9780401at2"/>
<dbReference type="AlphaFoldDB" id="A0A550JDM5"/>
<organism evidence="2 3">
    <name type="scientific">Trichloromonas acetexigens</name>
    <dbReference type="NCBI Taxonomy" id="38815"/>
    <lineage>
        <taxon>Bacteria</taxon>
        <taxon>Pseudomonadati</taxon>
        <taxon>Thermodesulfobacteriota</taxon>
        <taxon>Desulfuromonadia</taxon>
        <taxon>Desulfuromonadales</taxon>
        <taxon>Trichloromonadaceae</taxon>
        <taxon>Trichloromonas</taxon>
    </lineage>
</organism>
<protein>
    <submittedName>
        <fullName evidence="2">DUF2959 domain-containing protein</fullName>
    </submittedName>
</protein>
<keyword evidence="1" id="KW-0175">Coiled coil</keyword>
<evidence type="ECO:0000256" key="1">
    <source>
        <dbReference type="SAM" id="Coils"/>
    </source>
</evidence>
<name>A0A550JDM5_9BACT</name>
<evidence type="ECO:0000313" key="3">
    <source>
        <dbReference type="Proteomes" id="UP000317155"/>
    </source>
</evidence>
<dbReference type="EMBL" id="VJVV01000006">
    <property type="protein sequence ID" value="TRO81296.1"/>
    <property type="molecule type" value="Genomic_DNA"/>
</dbReference>
<sequence>MMSRKAWTAWGMGFFLLLTGCQTAYFSAMEKIGYHKRDILVSRVEEARTSQQEAKEQFQTALQKFTELTGFKGGSLEDKYQKLNSEYENSKARAEAVRNRIAAVEDVAEALFAEWKNEIGQYSNAGLRQSSQRKFDETRQHYSRLIAAMKKAESKIPPVLTAFNDQVLYLKHNLNAQAIAALRDELATVETDIGALIRDMESSIREADSFLDAMARE</sequence>
<dbReference type="Pfam" id="PF11172">
    <property type="entry name" value="DUF2959"/>
    <property type="match status" value="1"/>
</dbReference>
<gene>
    <name evidence="2" type="ORF">FL622_09480</name>
</gene>
<keyword evidence="3" id="KW-1185">Reference proteome</keyword>
<proteinExistence type="predicted"/>
<dbReference type="PROSITE" id="PS51257">
    <property type="entry name" value="PROKAR_LIPOPROTEIN"/>
    <property type="match status" value="1"/>
</dbReference>
<feature type="coiled-coil region" evidence="1">
    <location>
        <begin position="44"/>
        <end position="114"/>
    </location>
</feature>
<evidence type="ECO:0000313" key="2">
    <source>
        <dbReference type="EMBL" id="TRO81296.1"/>
    </source>
</evidence>
<comment type="caution">
    <text evidence="2">The sequence shown here is derived from an EMBL/GenBank/DDBJ whole genome shotgun (WGS) entry which is preliminary data.</text>
</comment>
<accession>A0A550JDM5</accession>
<reference evidence="2 3" key="1">
    <citation type="submission" date="2019-07" db="EMBL/GenBank/DDBJ databases">
        <title>Insights of Desulfuromonas acetexigens electromicrobiology.</title>
        <authorList>
            <person name="Katuri K."/>
            <person name="Sapireddy V."/>
            <person name="Shaw D.R."/>
            <person name="Saikaly P."/>
        </authorList>
    </citation>
    <scope>NUCLEOTIDE SEQUENCE [LARGE SCALE GENOMIC DNA]</scope>
    <source>
        <strain evidence="2 3">2873</strain>
    </source>
</reference>
<dbReference type="InterPro" id="IPR021342">
    <property type="entry name" value="DUF2959"/>
</dbReference>
<dbReference type="Proteomes" id="UP000317155">
    <property type="component" value="Unassembled WGS sequence"/>
</dbReference>